<comment type="caution">
    <text evidence="4">The sequence shown here is derived from an EMBL/GenBank/DDBJ whole genome shotgun (WGS) entry which is preliminary data.</text>
</comment>
<proteinExistence type="predicted"/>
<feature type="signal peptide" evidence="2">
    <location>
        <begin position="1"/>
        <end position="21"/>
    </location>
</feature>
<dbReference type="EMBL" id="JBHSSD010000042">
    <property type="protein sequence ID" value="MFC6165057.1"/>
    <property type="molecule type" value="Genomic_DNA"/>
</dbReference>
<dbReference type="PROSITE" id="PS51257">
    <property type="entry name" value="PROKAR_LIPOPROTEIN"/>
    <property type="match status" value="1"/>
</dbReference>
<evidence type="ECO:0000313" key="4">
    <source>
        <dbReference type="EMBL" id="MFC6165057.1"/>
    </source>
</evidence>
<dbReference type="PANTHER" id="PTHR35333">
    <property type="entry name" value="BETA-LACTAMASE"/>
    <property type="match status" value="1"/>
</dbReference>
<protein>
    <submittedName>
        <fullName evidence="4">Serine hydrolase</fullName>
    </submittedName>
</protein>
<dbReference type="Proteomes" id="UP001596253">
    <property type="component" value="Unassembled WGS sequence"/>
</dbReference>
<dbReference type="InterPro" id="IPR000871">
    <property type="entry name" value="Beta-lactam_class-A"/>
</dbReference>
<organism evidence="4 5">
    <name type="scientific">Lactiplantibacillus dongliensis</name>
    <dbReference type="NCBI Taxonomy" id="2559919"/>
    <lineage>
        <taxon>Bacteria</taxon>
        <taxon>Bacillati</taxon>
        <taxon>Bacillota</taxon>
        <taxon>Bacilli</taxon>
        <taxon>Lactobacillales</taxon>
        <taxon>Lactobacillaceae</taxon>
        <taxon>Lactiplantibacillus</taxon>
    </lineage>
</organism>
<gene>
    <name evidence="4" type="ORF">ACFP3T_10280</name>
</gene>
<feature type="compositionally biased region" description="Low complexity" evidence="1">
    <location>
        <begin position="31"/>
        <end position="61"/>
    </location>
</feature>
<dbReference type="PANTHER" id="PTHR35333:SF3">
    <property type="entry name" value="BETA-LACTAMASE-TYPE TRANSPEPTIDASE FOLD CONTAINING PROTEIN"/>
    <property type="match status" value="1"/>
</dbReference>
<evidence type="ECO:0000313" key="5">
    <source>
        <dbReference type="Proteomes" id="UP001596253"/>
    </source>
</evidence>
<feature type="chain" id="PRO_5045338844" evidence="2">
    <location>
        <begin position="22"/>
        <end position="326"/>
    </location>
</feature>
<accession>A0ABW1RA81</accession>
<keyword evidence="2" id="KW-0732">Signal</keyword>
<sequence>MKKWGILLLGSLLGVVLLSGCQSKSTKVAPKTSSASRQSAKTSASQSTSKAKSAVAKRASSKPKAAVASPFKGIVQQTMGKLGGQNSVYIQTTTGQTYQWHNQSQKAASDIKLFILATVYQQVAAGKLNLATTYTLKATDKVGGTGSLQGMATGSTFTIQELLHYMMTVSDNTATNIVIDEVGGISAVNQEIKRLGASQTVLRRKMMDQKALTAGRDNVTSVRDLGQLLMKLWHHRLISTAADTAMLKLMAANTNHTKLPKLLPGTRTVYNKTGEFDTYGVENDAAIFVQGQRAVVLVALSQGGQLSQQVPAMNQLGKQVDVAVFN</sequence>
<dbReference type="RefSeq" id="WP_137639144.1">
    <property type="nucleotide sequence ID" value="NZ_BJDK01000003.1"/>
</dbReference>
<dbReference type="InterPro" id="IPR012338">
    <property type="entry name" value="Beta-lactam/transpept-like"/>
</dbReference>
<name>A0ABW1RA81_9LACO</name>
<reference evidence="5" key="1">
    <citation type="journal article" date="2019" name="Int. J. Syst. Evol. Microbiol.">
        <title>The Global Catalogue of Microorganisms (GCM) 10K type strain sequencing project: providing services to taxonomists for standard genome sequencing and annotation.</title>
        <authorList>
            <consortium name="The Broad Institute Genomics Platform"/>
            <consortium name="The Broad Institute Genome Sequencing Center for Infectious Disease"/>
            <person name="Wu L."/>
            <person name="Ma J."/>
        </authorList>
    </citation>
    <scope>NUCLEOTIDE SEQUENCE [LARGE SCALE GENOMIC DNA]</scope>
    <source>
        <strain evidence="5">CCM 8932</strain>
    </source>
</reference>
<dbReference type="Gene3D" id="3.40.710.10">
    <property type="entry name" value="DD-peptidase/beta-lactamase superfamily"/>
    <property type="match status" value="1"/>
</dbReference>
<feature type="domain" description="Beta-lactamase class A catalytic" evidence="3">
    <location>
        <begin position="92"/>
        <end position="300"/>
    </location>
</feature>
<dbReference type="Pfam" id="PF13354">
    <property type="entry name" value="Beta-lactamase2"/>
    <property type="match status" value="1"/>
</dbReference>
<evidence type="ECO:0000256" key="1">
    <source>
        <dbReference type="SAM" id="MobiDB-lite"/>
    </source>
</evidence>
<feature type="region of interest" description="Disordered" evidence="1">
    <location>
        <begin position="27"/>
        <end position="61"/>
    </location>
</feature>
<dbReference type="SUPFAM" id="SSF56601">
    <property type="entry name" value="beta-lactamase/transpeptidase-like"/>
    <property type="match status" value="1"/>
</dbReference>
<dbReference type="InterPro" id="IPR045155">
    <property type="entry name" value="Beta-lactam_cat"/>
</dbReference>
<evidence type="ECO:0000259" key="3">
    <source>
        <dbReference type="Pfam" id="PF13354"/>
    </source>
</evidence>
<dbReference type="GO" id="GO:0016787">
    <property type="term" value="F:hydrolase activity"/>
    <property type="evidence" value="ECO:0007669"/>
    <property type="project" value="UniProtKB-KW"/>
</dbReference>
<keyword evidence="5" id="KW-1185">Reference proteome</keyword>
<evidence type="ECO:0000256" key="2">
    <source>
        <dbReference type="SAM" id="SignalP"/>
    </source>
</evidence>
<keyword evidence="4" id="KW-0378">Hydrolase</keyword>